<dbReference type="GO" id="GO:0005886">
    <property type="term" value="C:plasma membrane"/>
    <property type="evidence" value="ECO:0007669"/>
    <property type="project" value="UniProtKB-SubCell"/>
</dbReference>
<accession>A0A7U6JI34</accession>
<comment type="cofactor">
    <cofactor evidence="10">
        <name>FMN</name>
        <dbReference type="ChEBI" id="CHEBI:58210"/>
    </cofactor>
</comment>
<dbReference type="Proteomes" id="UP000031631">
    <property type="component" value="Chromosome"/>
</dbReference>
<feature type="transmembrane region" description="Helical" evidence="10">
    <location>
        <begin position="254"/>
        <end position="272"/>
    </location>
</feature>
<keyword evidence="9 10" id="KW-0472">Membrane</keyword>
<evidence type="ECO:0000256" key="4">
    <source>
        <dbReference type="ARBA" id="ARBA00022643"/>
    </source>
</evidence>
<feature type="transmembrane region" description="Helical" evidence="10">
    <location>
        <begin position="201"/>
        <end position="221"/>
    </location>
</feature>
<comment type="subunit">
    <text evidence="10">The complex is composed of six subunits: RnfA, RnfB, RnfC, RnfD, RnfE and RnfG.</text>
</comment>
<dbReference type="AlphaFoldDB" id="A0A7U6JI34"/>
<keyword evidence="8 10" id="KW-1133">Transmembrane helix</keyword>
<dbReference type="PANTHER" id="PTHR30578">
    <property type="entry name" value="ELECTRON TRANSPORT COMPLEX PROTEIN RNFD"/>
    <property type="match status" value="1"/>
</dbReference>
<evidence type="ECO:0000256" key="7">
    <source>
        <dbReference type="ARBA" id="ARBA00022982"/>
    </source>
</evidence>
<evidence type="ECO:0000256" key="6">
    <source>
        <dbReference type="ARBA" id="ARBA00022967"/>
    </source>
</evidence>
<dbReference type="EMBL" id="AP012273">
    <property type="protein sequence ID" value="BAO43825.1"/>
    <property type="molecule type" value="Genomic_DNA"/>
</dbReference>
<keyword evidence="12" id="KW-1185">Reference proteome</keyword>
<dbReference type="PANTHER" id="PTHR30578:SF0">
    <property type="entry name" value="ION-TRANSLOCATING OXIDOREDUCTASE COMPLEX SUBUNIT D"/>
    <property type="match status" value="1"/>
</dbReference>
<dbReference type="NCBIfam" id="TIGR01946">
    <property type="entry name" value="rnfD"/>
    <property type="match status" value="1"/>
</dbReference>
<evidence type="ECO:0000256" key="3">
    <source>
        <dbReference type="ARBA" id="ARBA00022630"/>
    </source>
</evidence>
<feature type="transmembrane region" description="Helical" evidence="10">
    <location>
        <begin position="119"/>
        <end position="141"/>
    </location>
</feature>
<dbReference type="OrthoDB" id="9776359at2"/>
<comment type="function">
    <text evidence="10">Part of a membrane-bound complex that couples electron transfer with translocation of ions across the membrane.</text>
</comment>
<evidence type="ECO:0000313" key="11">
    <source>
        <dbReference type="EMBL" id="BAO43825.1"/>
    </source>
</evidence>
<organism evidence="11 12">
    <name type="scientific">Thiolapillus brandeum</name>
    <dbReference type="NCBI Taxonomy" id="1076588"/>
    <lineage>
        <taxon>Bacteria</taxon>
        <taxon>Pseudomonadati</taxon>
        <taxon>Pseudomonadota</taxon>
        <taxon>Gammaproteobacteria</taxon>
        <taxon>Chromatiales</taxon>
        <taxon>Sedimenticolaceae</taxon>
        <taxon>Thiolapillus</taxon>
    </lineage>
</organism>
<name>A0A7U6JI34_9GAMM</name>
<keyword evidence="5 10" id="KW-0812">Transmembrane</keyword>
<dbReference type="Pfam" id="PF03116">
    <property type="entry name" value="NQR2_RnfD_RnfE"/>
    <property type="match status" value="1"/>
</dbReference>
<keyword evidence="10" id="KW-0997">Cell inner membrane</keyword>
<protein>
    <recommendedName>
        <fullName evidence="10">Ion-translocating oxidoreductase complex subunit D</fullName>
        <ecNumber evidence="10">7.-.-.-</ecNumber>
    </recommendedName>
    <alternativeName>
        <fullName evidence="10">Rnf electron transport complex subunit D</fullName>
    </alternativeName>
</protein>
<evidence type="ECO:0000256" key="10">
    <source>
        <dbReference type="HAMAP-Rule" id="MF_00462"/>
    </source>
</evidence>
<keyword evidence="1 10" id="KW-0813">Transport</keyword>
<feature type="modified residue" description="FMN phosphoryl threonine" evidence="10">
    <location>
        <position position="179"/>
    </location>
</feature>
<dbReference type="GO" id="GO:0022900">
    <property type="term" value="P:electron transport chain"/>
    <property type="evidence" value="ECO:0007669"/>
    <property type="project" value="UniProtKB-UniRule"/>
</dbReference>
<evidence type="ECO:0000256" key="8">
    <source>
        <dbReference type="ARBA" id="ARBA00022989"/>
    </source>
</evidence>
<feature type="transmembrane region" description="Helical" evidence="10">
    <location>
        <begin position="228"/>
        <end position="248"/>
    </location>
</feature>
<keyword evidence="7 10" id="KW-0249">Electron transport</keyword>
<evidence type="ECO:0000256" key="1">
    <source>
        <dbReference type="ARBA" id="ARBA00022448"/>
    </source>
</evidence>
<dbReference type="InterPro" id="IPR011303">
    <property type="entry name" value="RnfD_bac"/>
</dbReference>
<keyword evidence="10" id="KW-1003">Cell membrane</keyword>
<dbReference type="InterPro" id="IPR004338">
    <property type="entry name" value="NqrB/RnfD"/>
</dbReference>
<dbReference type="KEGG" id="tbn:TBH_C0891"/>
<sequence>MSIELRTTPHLHAPDNVIIIMRNVVFALLPICAWSVWQFGISALALILTTLASCLITERLFNPRNTLGDWSAAITGLLLALTLPPAFPLWMAAVAGFVAMALGKLLFGGLGMNVFNPALVGRAFVQAAFPVAITTWTPALFEGRFREFIPTSFTLPFTIPPAVAEWNSRVAIDGFTGATPLGLHKFEGVSTPVLDLFLGNAAGSAGETSALIILLGGLYLAARKFLDWRIPLFVLLGAGLTAALFHALDPQQYPSAPFMLFSGGLMLGAWFMATDMVGSPVTPWGVVVYGLLIGVLTIIIRLFGGLSEGVMYAILLGNAATPLIEQFTQPRVFGEKRS</sequence>
<keyword evidence="2 10" id="KW-0597">Phosphoprotein</keyword>
<keyword evidence="4 10" id="KW-0288">FMN</keyword>
<evidence type="ECO:0000256" key="5">
    <source>
        <dbReference type="ARBA" id="ARBA00022692"/>
    </source>
</evidence>
<dbReference type="RefSeq" id="WP_041065932.1">
    <property type="nucleotide sequence ID" value="NZ_AP012273.1"/>
</dbReference>
<comment type="subcellular location">
    <subcellularLocation>
        <location evidence="10">Cell inner membrane</location>
        <topology evidence="10">Multi-pass membrane protein</topology>
    </subcellularLocation>
</comment>
<dbReference type="HAMAP" id="MF_00462">
    <property type="entry name" value="RsxD_RnfD"/>
    <property type="match status" value="1"/>
</dbReference>
<feature type="transmembrane region" description="Helical" evidence="10">
    <location>
        <begin position="36"/>
        <end position="55"/>
    </location>
</feature>
<gene>
    <name evidence="10" type="primary">rnfD</name>
    <name evidence="11" type="ORF">TBH_C0891</name>
</gene>
<dbReference type="GO" id="GO:0055085">
    <property type="term" value="P:transmembrane transport"/>
    <property type="evidence" value="ECO:0007669"/>
    <property type="project" value="InterPro"/>
</dbReference>
<evidence type="ECO:0000256" key="2">
    <source>
        <dbReference type="ARBA" id="ARBA00022553"/>
    </source>
</evidence>
<dbReference type="EC" id="7.-.-.-" evidence="10"/>
<feature type="transmembrane region" description="Helical" evidence="10">
    <location>
        <begin position="284"/>
        <end position="303"/>
    </location>
</feature>
<comment type="similarity">
    <text evidence="10">Belongs to the NqrB/RnfD family.</text>
</comment>
<reference evidence="11 12" key="1">
    <citation type="journal article" date="2014" name="PLoS ONE">
        <title>Physiological and genomic features of a novel sulfur-oxidizing gammaproteobacterium belonging to a previously uncultivated symbiotic lineage isolated from a hydrothermal vent.</title>
        <authorList>
            <person name="Nunoura T."/>
            <person name="Takaki Y."/>
            <person name="Kazama H."/>
            <person name="Kakuta J."/>
            <person name="Shimamura S."/>
            <person name="Makita H."/>
            <person name="Hirai M."/>
            <person name="Miyazaki M."/>
            <person name="Takai K."/>
        </authorList>
    </citation>
    <scope>NUCLEOTIDE SEQUENCE [LARGE SCALE GENOMIC DNA]</scope>
    <source>
        <strain evidence="11 12">Hiromi1</strain>
    </source>
</reference>
<proteinExistence type="inferred from homology"/>
<evidence type="ECO:0000256" key="9">
    <source>
        <dbReference type="ARBA" id="ARBA00023136"/>
    </source>
</evidence>
<keyword evidence="3 10" id="KW-0285">Flavoprotein</keyword>
<feature type="transmembrane region" description="Helical" evidence="10">
    <location>
        <begin position="89"/>
        <end position="107"/>
    </location>
</feature>
<evidence type="ECO:0000313" key="12">
    <source>
        <dbReference type="Proteomes" id="UP000031631"/>
    </source>
</evidence>
<keyword evidence="6 10" id="KW-1278">Translocase</keyword>